<gene>
    <name evidence="2" type="ORF">PMAYCL1PPCAC_25319</name>
</gene>
<proteinExistence type="predicted"/>
<dbReference type="InterPro" id="IPR008974">
    <property type="entry name" value="TRAF-like"/>
</dbReference>
<dbReference type="CDD" id="cd18186">
    <property type="entry name" value="BTB_POZ_ZBTB_KLHL-like"/>
    <property type="match status" value="1"/>
</dbReference>
<feature type="domain" description="BTB" evidence="1">
    <location>
        <begin position="99"/>
        <end position="135"/>
    </location>
</feature>
<dbReference type="SUPFAM" id="SSF49599">
    <property type="entry name" value="TRAF domain-like"/>
    <property type="match status" value="1"/>
</dbReference>
<dbReference type="InterPro" id="IPR002083">
    <property type="entry name" value="MATH/TRAF_dom"/>
</dbReference>
<dbReference type="Gene3D" id="2.60.210.10">
    <property type="entry name" value="Apoptosis, Tumor Necrosis Factor Receptor Associated Protein 2, Chain A"/>
    <property type="match status" value="1"/>
</dbReference>
<dbReference type="SUPFAM" id="SSF54695">
    <property type="entry name" value="POZ domain"/>
    <property type="match status" value="1"/>
</dbReference>
<dbReference type="Gene3D" id="3.30.710.10">
    <property type="entry name" value="Potassium Channel Kv1.1, Chain A"/>
    <property type="match status" value="1"/>
</dbReference>
<protein>
    <recommendedName>
        <fullName evidence="1">BTB domain-containing protein</fullName>
    </recommendedName>
</protein>
<evidence type="ECO:0000259" key="1">
    <source>
        <dbReference type="PROSITE" id="PS50097"/>
    </source>
</evidence>
<comment type="caution">
    <text evidence="2">The sequence shown here is derived from an EMBL/GenBank/DDBJ whole genome shotgun (WGS) entry which is preliminary data.</text>
</comment>
<dbReference type="AlphaFoldDB" id="A0AAN5I8A9"/>
<reference evidence="3" key="1">
    <citation type="submission" date="2022-10" db="EMBL/GenBank/DDBJ databases">
        <title>Genome assembly of Pristionchus species.</title>
        <authorList>
            <person name="Yoshida K."/>
            <person name="Sommer R.J."/>
        </authorList>
    </citation>
    <scope>NUCLEOTIDE SEQUENCE [LARGE SCALE GENOMIC DNA]</scope>
    <source>
        <strain evidence="3">RS5460</strain>
    </source>
</reference>
<evidence type="ECO:0000313" key="2">
    <source>
        <dbReference type="EMBL" id="GMR55124.1"/>
    </source>
</evidence>
<dbReference type="PANTHER" id="PTHR47022:SF1">
    <property type="entry name" value="BTB AND MATH DOMAIN-CONTAINING PROTEIN 36-RELATED"/>
    <property type="match status" value="1"/>
</dbReference>
<dbReference type="InterPro" id="IPR000210">
    <property type="entry name" value="BTB/POZ_dom"/>
</dbReference>
<dbReference type="InterPro" id="IPR011333">
    <property type="entry name" value="SKP1/BTB/POZ_sf"/>
</dbReference>
<accession>A0AAN5I8A9</accession>
<evidence type="ECO:0000313" key="3">
    <source>
        <dbReference type="Proteomes" id="UP001328107"/>
    </source>
</evidence>
<dbReference type="PROSITE" id="PS50097">
    <property type="entry name" value="BTB"/>
    <property type="match status" value="1"/>
</dbReference>
<organism evidence="2 3">
    <name type="scientific">Pristionchus mayeri</name>
    <dbReference type="NCBI Taxonomy" id="1317129"/>
    <lineage>
        <taxon>Eukaryota</taxon>
        <taxon>Metazoa</taxon>
        <taxon>Ecdysozoa</taxon>
        <taxon>Nematoda</taxon>
        <taxon>Chromadorea</taxon>
        <taxon>Rhabditida</taxon>
        <taxon>Rhabditina</taxon>
        <taxon>Diplogasteromorpha</taxon>
        <taxon>Diplogasteroidea</taxon>
        <taxon>Neodiplogasteridae</taxon>
        <taxon>Pristionchus</taxon>
    </lineage>
</organism>
<dbReference type="Pfam" id="PF00917">
    <property type="entry name" value="MATH"/>
    <property type="match status" value="1"/>
</dbReference>
<dbReference type="Proteomes" id="UP001328107">
    <property type="component" value="Unassembled WGS sequence"/>
</dbReference>
<sequence length="195" mass="22889">QFYPWINQLTPWSIDVKTEIIIVHSDSTRNLSFEEENTIRKKNDCAMATLMNWEDITSNEKGFLKDDVITIEVRFWISNMKGIKMLPCFDFTDPNDSQHDVAFLINGKKAYANKQFLAIHSPYFKSLFFDDFAEKGISRIARCDIPHRRENHLRLRRISSQARRSISDYALGRSCGEFSYRNFRCFQPGQAENSR</sequence>
<keyword evidence="3" id="KW-1185">Reference proteome</keyword>
<name>A0AAN5I8A9_9BILA</name>
<dbReference type="PANTHER" id="PTHR47022">
    <property type="entry name" value="BTB AND MATH DOMAIN-CONTAINING PROTEIN 36-RELATED"/>
    <property type="match status" value="1"/>
</dbReference>
<dbReference type="Pfam" id="PF00651">
    <property type="entry name" value="BTB"/>
    <property type="match status" value="1"/>
</dbReference>
<dbReference type="EMBL" id="BTRK01000005">
    <property type="protein sequence ID" value="GMR55124.1"/>
    <property type="molecule type" value="Genomic_DNA"/>
</dbReference>
<feature type="non-terminal residue" evidence="2">
    <location>
        <position position="1"/>
    </location>
</feature>